<keyword evidence="4 11" id="KW-1133">Transmembrane helix</keyword>
<evidence type="ECO:0000256" key="8">
    <source>
        <dbReference type="ARBA" id="ARBA00023170"/>
    </source>
</evidence>
<dbReference type="Proteomes" id="UP000492821">
    <property type="component" value="Unassembled WGS sequence"/>
</dbReference>
<proteinExistence type="inferred from homology"/>
<keyword evidence="7" id="KW-1015">Disulfide bond</keyword>
<dbReference type="PANTHER" id="PTHR24248">
    <property type="entry name" value="ADRENERGIC RECEPTOR-RELATED G-PROTEIN COUPLED RECEPTOR"/>
    <property type="match status" value="1"/>
</dbReference>
<keyword evidence="2" id="KW-1003">Cell membrane</keyword>
<reference evidence="14" key="2">
    <citation type="submission" date="2020-10" db="UniProtKB">
        <authorList>
            <consortium name="WormBaseParasite"/>
        </authorList>
    </citation>
    <scope>IDENTIFICATION</scope>
</reference>
<keyword evidence="13" id="KW-1185">Reference proteome</keyword>
<dbReference type="Gene3D" id="1.20.1070.10">
    <property type="entry name" value="Rhodopsin 7-helix transmembrane proteins"/>
    <property type="match status" value="1"/>
</dbReference>
<keyword evidence="8 10" id="KW-0675">Receptor</keyword>
<name>A0A7E4W6X9_PANRE</name>
<evidence type="ECO:0000256" key="6">
    <source>
        <dbReference type="ARBA" id="ARBA00023136"/>
    </source>
</evidence>
<feature type="transmembrane region" description="Helical" evidence="11">
    <location>
        <begin position="82"/>
        <end position="107"/>
    </location>
</feature>
<reference evidence="13" key="1">
    <citation type="journal article" date="2013" name="Genetics">
        <title>The draft genome and transcriptome of Panagrellus redivivus are shaped by the harsh demands of a free-living lifestyle.</title>
        <authorList>
            <person name="Srinivasan J."/>
            <person name="Dillman A.R."/>
            <person name="Macchietto M.G."/>
            <person name="Heikkinen L."/>
            <person name="Lakso M."/>
            <person name="Fracchia K.M."/>
            <person name="Antoshechkin I."/>
            <person name="Mortazavi A."/>
            <person name="Wong G."/>
            <person name="Sternberg P.W."/>
        </authorList>
    </citation>
    <scope>NUCLEOTIDE SEQUENCE [LARGE SCALE GENOMIC DNA]</scope>
    <source>
        <strain evidence="13">MT8872</strain>
    </source>
</reference>
<keyword evidence="6 11" id="KW-0472">Membrane</keyword>
<evidence type="ECO:0000313" key="13">
    <source>
        <dbReference type="Proteomes" id="UP000492821"/>
    </source>
</evidence>
<dbReference type="PANTHER" id="PTHR24248:SF199">
    <property type="entry name" value="IP13425P-RELATED"/>
    <property type="match status" value="1"/>
</dbReference>
<dbReference type="PROSITE" id="PS50262">
    <property type="entry name" value="G_PROTEIN_RECEP_F1_2"/>
    <property type="match status" value="1"/>
</dbReference>
<dbReference type="InterPro" id="IPR017452">
    <property type="entry name" value="GPCR_Rhodpsn_7TM"/>
</dbReference>
<protein>
    <submittedName>
        <fullName evidence="14">G_PROTEIN_RECEP_F1_2 domain-containing protein</fullName>
    </submittedName>
</protein>
<dbReference type="SUPFAM" id="SSF81321">
    <property type="entry name" value="Family A G protein-coupled receptor-like"/>
    <property type="match status" value="1"/>
</dbReference>
<dbReference type="GO" id="GO:0005886">
    <property type="term" value="C:plasma membrane"/>
    <property type="evidence" value="ECO:0007669"/>
    <property type="project" value="UniProtKB-SubCell"/>
</dbReference>
<dbReference type="GO" id="GO:0004993">
    <property type="term" value="F:G protein-coupled serotonin receptor activity"/>
    <property type="evidence" value="ECO:0007669"/>
    <property type="project" value="UniProtKB-ARBA"/>
</dbReference>
<evidence type="ECO:0000256" key="3">
    <source>
        <dbReference type="ARBA" id="ARBA00022692"/>
    </source>
</evidence>
<keyword evidence="9 10" id="KW-0807">Transducer</keyword>
<accession>A0A7E4W6X9</accession>
<dbReference type="WBParaSite" id="Pan_g782.t3">
    <property type="protein sequence ID" value="Pan_g782.t3"/>
    <property type="gene ID" value="Pan_g782"/>
</dbReference>
<feature type="transmembrane region" description="Helical" evidence="11">
    <location>
        <begin position="339"/>
        <end position="359"/>
    </location>
</feature>
<dbReference type="InterPro" id="IPR000276">
    <property type="entry name" value="GPCR_Rhodpsn"/>
</dbReference>
<feature type="transmembrane region" description="Helical" evidence="11">
    <location>
        <begin position="203"/>
        <end position="224"/>
    </location>
</feature>
<feature type="transmembrane region" description="Helical" evidence="11">
    <location>
        <begin position="371"/>
        <end position="392"/>
    </location>
</feature>
<evidence type="ECO:0000256" key="2">
    <source>
        <dbReference type="ARBA" id="ARBA00022475"/>
    </source>
</evidence>
<feature type="transmembrane region" description="Helical" evidence="11">
    <location>
        <begin position="162"/>
        <end position="183"/>
    </location>
</feature>
<evidence type="ECO:0000256" key="4">
    <source>
        <dbReference type="ARBA" id="ARBA00022989"/>
    </source>
</evidence>
<dbReference type="PROSITE" id="PS00237">
    <property type="entry name" value="G_PROTEIN_RECEP_F1_1"/>
    <property type="match status" value="1"/>
</dbReference>
<evidence type="ECO:0000256" key="1">
    <source>
        <dbReference type="ARBA" id="ARBA00004651"/>
    </source>
</evidence>
<comment type="subcellular location">
    <subcellularLocation>
        <location evidence="1">Cell membrane</location>
        <topology evidence="1">Multi-pass membrane protein</topology>
    </subcellularLocation>
</comment>
<organism evidence="13 14">
    <name type="scientific">Panagrellus redivivus</name>
    <name type="common">Microworm</name>
    <dbReference type="NCBI Taxonomy" id="6233"/>
    <lineage>
        <taxon>Eukaryota</taxon>
        <taxon>Metazoa</taxon>
        <taxon>Ecdysozoa</taxon>
        <taxon>Nematoda</taxon>
        <taxon>Chromadorea</taxon>
        <taxon>Rhabditida</taxon>
        <taxon>Tylenchina</taxon>
        <taxon>Panagrolaimomorpha</taxon>
        <taxon>Panagrolaimoidea</taxon>
        <taxon>Panagrolaimidae</taxon>
        <taxon>Panagrellus</taxon>
    </lineage>
</organism>
<dbReference type="PRINTS" id="PR00237">
    <property type="entry name" value="GPCRRHODOPSN"/>
</dbReference>
<feature type="transmembrane region" description="Helical" evidence="11">
    <location>
        <begin position="119"/>
        <end position="141"/>
    </location>
</feature>
<evidence type="ECO:0000256" key="11">
    <source>
        <dbReference type="SAM" id="Phobius"/>
    </source>
</evidence>
<evidence type="ECO:0000256" key="7">
    <source>
        <dbReference type="ARBA" id="ARBA00023157"/>
    </source>
</evidence>
<dbReference type="Pfam" id="PF00001">
    <property type="entry name" value="7tm_1"/>
    <property type="match status" value="1"/>
</dbReference>
<evidence type="ECO:0000259" key="12">
    <source>
        <dbReference type="PROSITE" id="PS50262"/>
    </source>
</evidence>
<dbReference type="GO" id="GO:0043410">
    <property type="term" value="P:positive regulation of MAPK cascade"/>
    <property type="evidence" value="ECO:0007669"/>
    <property type="project" value="TreeGrafter"/>
</dbReference>
<keyword evidence="5 10" id="KW-0297">G-protein coupled receptor</keyword>
<evidence type="ECO:0000256" key="9">
    <source>
        <dbReference type="ARBA" id="ARBA00023224"/>
    </source>
</evidence>
<dbReference type="CDD" id="cd15329">
    <property type="entry name" value="7tmA_5-HT7"/>
    <property type="match status" value="1"/>
</dbReference>
<feature type="domain" description="G-protein coupled receptors family 1 profile" evidence="12">
    <location>
        <begin position="61"/>
        <end position="391"/>
    </location>
</feature>
<evidence type="ECO:0000313" key="14">
    <source>
        <dbReference type="WBParaSite" id="Pan_g782.t3"/>
    </source>
</evidence>
<dbReference type="AlphaFoldDB" id="A0A7E4W6X9"/>
<keyword evidence="3 10" id="KW-0812">Transmembrane</keyword>
<dbReference type="SMART" id="SM01381">
    <property type="entry name" value="7TM_GPCR_Srsx"/>
    <property type="match status" value="1"/>
</dbReference>
<sequence length="463" mass="52506">MEPASRLVAGIRRITVEASTAYPSLSPSPEPVGYSLFDDHPVIAVIIIFLVSLLILATIIGNAMVCLAVLMVRKLKQQPANLLLISLAVADFSVGLFVMPIALVSIIEDHWILGEVVCRFWTSADLTLCTASILNLCMISVDRYLVVTRPLRYAVMRTSKRILFYIAIVWIGALLVSAAPLIVLPWRRIERTCQVPQNSFYQIYATIISFYAPCTVMVVLYMGMWQAAKKLRCKDRLATKWSLSLRDDSNNNSAGATEPRNSVEFASEVTVLNGNGKQSKRGSATSTPARRHHRPSNFFHAVRMPLVEISLLSILSHKVRLQMHTRSTERNEDKARKTLGIIMSVFIICWLPFFILALLKSQKLVDYLPRWLDALTLWLGYSNSMLNPLIYCKYNREFRIPFREMLCCRFRTIQDVMRHESFKSKFGPPSGFRLPERKKVTDELLENCSARTSTGTADRVDHI</sequence>
<feature type="transmembrane region" description="Helical" evidence="11">
    <location>
        <begin position="42"/>
        <end position="70"/>
    </location>
</feature>
<comment type="similarity">
    <text evidence="10">Belongs to the G-protein coupled receptor 1 family.</text>
</comment>
<evidence type="ECO:0000256" key="5">
    <source>
        <dbReference type="ARBA" id="ARBA00023040"/>
    </source>
</evidence>
<dbReference type="GO" id="GO:0071880">
    <property type="term" value="P:adenylate cyclase-activating adrenergic receptor signaling pathway"/>
    <property type="evidence" value="ECO:0007669"/>
    <property type="project" value="TreeGrafter"/>
</dbReference>
<evidence type="ECO:0000256" key="10">
    <source>
        <dbReference type="RuleBase" id="RU000688"/>
    </source>
</evidence>